<proteinExistence type="predicted"/>
<dbReference type="EMBL" id="RXLR01000017">
    <property type="protein sequence ID" value="TDH20424.1"/>
    <property type="molecule type" value="Genomic_DNA"/>
</dbReference>
<name>A0A1S1L348_9MYCO</name>
<evidence type="ECO:0000313" key="2">
    <source>
        <dbReference type="EMBL" id="TDH20424.1"/>
    </source>
</evidence>
<reference evidence="2" key="2">
    <citation type="submission" date="2018-12" db="EMBL/GenBank/DDBJ databases">
        <authorList>
            <person name="Behra P.R.K."/>
            <person name="Das S."/>
            <person name="Pettersson B.M.F."/>
            <person name="Shirreff L."/>
            <person name="Ducote T."/>
            <person name="Jacobsson K.-G."/>
            <person name="Ennis D.G."/>
            <person name="Kirsebom L.A."/>
        </authorList>
    </citation>
    <scope>NUCLEOTIDE SEQUENCE</scope>
    <source>
        <strain evidence="2">DSM 45524</strain>
    </source>
</reference>
<dbReference type="EMBL" id="MLIK01000024">
    <property type="protein sequence ID" value="OHU18939.1"/>
    <property type="molecule type" value="Genomic_DNA"/>
</dbReference>
<protein>
    <submittedName>
        <fullName evidence="1">Uncharacterized protein</fullName>
    </submittedName>
</protein>
<gene>
    <name evidence="1" type="ORF">BKG76_20770</name>
    <name evidence="2" type="ORF">EJ571_16750</name>
</gene>
<sequence length="110" mass="11394">MTDEAQPAAQERKVSVPSTVHRALTAFVKAHHMPTKAVLQPVGEAGVRITLVGADGILGDQVVADLATAHAAVAAVEGIEIAEGWDRELVSTANPAPGHAKKMAGWVART</sequence>
<comment type="caution">
    <text evidence="1">The sequence shown here is derived from an EMBL/GenBank/DDBJ whole genome shotgun (WGS) entry which is preliminary data.</text>
</comment>
<dbReference type="STRING" id="948102.BKG76_20770"/>
<accession>A0A1S1L348</accession>
<organism evidence="1 3">
    <name type="scientific">Mycobacteroides franklinii</name>
    <dbReference type="NCBI Taxonomy" id="948102"/>
    <lineage>
        <taxon>Bacteria</taxon>
        <taxon>Bacillati</taxon>
        <taxon>Actinomycetota</taxon>
        <taxon>Actinomycetes</taxon>
        <taxon>Mycobacteriales</taxon>
        <taxon>Mycobacteriaceae</taxon>
        <taxon>Mycobacteroides</taxon>
    </lineage>
</organism>
<evidence type="ECO:0000313" key="1">
    <source>
        <dbReference type="EMBL" id="OHU18939.1"/>
    </source>
</evidence>
<dbReference type="GeneID" id="57169256"/>
<dbReference type="RefSeq" id="WP_070939591.1">
    <property type="nucleotide sequence ID" value="NZ_JYKC01000021.1"/>
</dbReference>
<reference evidence="1 3" key="1">
    <citation type="submission" date="2016-10" db="EMBL/GenBank/DDBJ databases">
        <title>Evaluation of Human, Veterinary and Environmental Mycobacterium chelonae Isolates by Core Genome Phylogenomic Analysis, Targeted Gene Comparison, and Anti-microbial Susceptibility Patterns: A Tale of Mistaken Identities.</title>
        <authorList>
            <person name="Fogelson S.B."/>
            <person name="Camus A.C."/>
            <person name="Lorenz W."/>
            <person name="Vasireddy R."/>
            <person name="Vasireddy S."/>
            <person name="Smith T."/>
            <person name="Brown-Elliott B.A."/>
            <person name="Wallace R.J.Jr."/>
            <person name="Hasan N.A."/>
            <person name="Reischl U."/>
            <person name="Sanchez S."/>
        </authorList>
    </citation>
    <scope>NUCLEOTIDE SEQUENCE [LARGE SCALE GENOMIC DNA]</scope>
    <source>
        <strain evidence="1 3">1559</strain>
    </source>
</reference>
<evidence type="ECO:0000313" key="4">
    <source>
        <dbReference type="Proteomes" id="UP000295627"/>
    </source>
</evidence>
<evidence type="ECO:0000313" key="3">
    <source>
        <dbReference type="Proteomes" id="UP000179616"/>
    </source>
</evidence>
<dbReference type="OrthoDB" id="4774153at2"/>
<dbReference type="AlphaFoldDB" id="A0A1S1L348"/>
<reference evidence="2 4" key="3">
    <citation type="journal article" date="2019" name="Sci. Rep.">
        <title>Extended insight into the Mycobacterium chelonae-abscessus complex through whole genome sequencing of Mycobacterium salmoniphilum outbreak and Mycobacterium salmoniphilum-like strains.</title>
        <authorList>
            <person name="Behra P.R.K."/>
            <person name="Das S."/>
            <person name="Pettersson B.M.F."/>
            <person name="Shirreff L."/>
            <person name="DuCote T."/>
            <person name="Jacobsson K.G."/>
            <person name="Ennis D.G."/>
            <person name="Kirsebom L.A."/>
        </authorList>
    </citation>
    <scope>NUCLEOTIDE SEQUENCE [LARGE SCALE GENOMIC DNA]</scope>
    <source>
        <strain evidence="2 4">DSM 45524</strain>
    </source>
</reference>
<dbReference type="Proteomes" id="UP000179616">
    <property type="component" value="Unassembled WGS sequence"/>
</dbReference>
<dbReference type="Proteomes" id="UP000295627">
    <property type="component" value="Unassembled WGS sequence"/>
</dbReference>